<dbReference type="Proteomes" id="UP000504628">
    <property type="component" value="Chromosome 5"/>
</dbReference>
<dbReference type="GO" id="GO:0005886">
    <property type="term" value="C:plasma membrane"/>
    <property type="evidence" value="ECO:0007669"/>
    <property type="project" value="InterPro"/>
</dbReference>
<gene>
    <name evidence="12" type="primary">FYB2</name>
</gene>
<comment type="subcellular location">
    <subcellularLocation>
        <location evidence="1">Membrane raft</location>
    </subcellularLocation>
</comment>
<feature type="region of interest" description="Disordered" evidence="9">
    <location>
        <begin position="1"/>
        <end position="47"/>
    </location>
</feature>
<dbReference type="PANTHER" id="PTHR16830">
    <property type="entry name" value="SH2 CONTAINING ADAPTOR PRAM-1 RELATED"/>
    <property type="match status" value="1"/>
</dbReference>
<dbReference type="GO" id="GO:0072659">
    <property type="term" value="P:protein localization to plasma membrane"/>
    <property type="evidence" value="ECO:0007669"/>
    <property type="project" value="TreeGrafter"/>
</dbReference>
<evidence type="ECO:0000313" key="12">
    <source>
        <dbReference type="RefSeq" id="XP_028369968.1"/>
    </source>
</evidence>
<evidence type="ECO:0000256" key="3">
    <source>
        <dbReference type="ARBA" id="ARBA00022553"/>
    </source>
</evidence>
<evidence type="ECO:0000256" key="7">
    <source>
        <dbReference type="ARBA" id="ARBA00068977"/>
    </source>
</evidence>
<feature type="region of interest" description="Disordered" evidence="9">
    <location>
        <begin position="98"/>
        <end position="160"/>
    </location>
</feature>
<keyword evidence="2" id="KW-0728">SH3 domain</keyword>
<feature type="domain" description="Helically-extended SH3" evidence="10">
    <location>
        <begin position="727"/>
        <end position="793"/>
    </location>
</feature>
<name>A0A6J2LVU2_9CHIR</name>
<evidence type="ECO:0000256" key="8">
    <source>
        <dbReference type="ARBA" id="ARBA00079345"/>
    </source>
</evidence>
<dbReference type="CTD" id="199920"/>
<dbReference type="InParanoid" id="A0A6J2LVU2"/>
<evidence type="ECO:0000256" key="2">
    <source>
        <dbReference type="ARBA" id="ARBA00022443"/>
    </source>
</evidence>
<evidence type="ECO:0000256" key="1">
    <source>
        <dbReference type="ARBA" id="ARBA00004285"/>
    </source>
</evidence>
<accession>A0A6J2LVU2</accession>
<organism evidence="11 12">
    <name type="scientific">Phyllostomus discolor</name>
    <name type="common">pale spear-nosed bat</name>
    <dbReference type="NCBI Taxonomy" id="89673"/>
    <lineage>
        <taxon>Eukaryota</taxon>
        <taxon>Metazoa</taxon>
        <taxon>Chordata</taxon>
        <taxon>Craniata</taxon>
        <taxon>Vertebrata</taxon>
        <taxon>Euteleostomi</taxon>
        <taxon>Mammalia</taxon>
        <taxon>Eutheria</taxon>
        <taxon>Laurasiatheria</taxon>
        <taxon>Chiroptera</taxon>
        <taxon>Yangochiroptera</taxon>
        <taxon>Phyllostomidae</taxon>
        <taxon>Phyllostominae</taxon>
        <taxon>Phyllostomus</taxon>
    </lineage>
</organism>
<proteinExistence type="predicted"/>
<feature type="region of interest" description="Disordered" evidence="9">
    <location>
        <begin position="289"/>
        <end position="321"/>
    </location>
</feature>
<dbReference type="GO" id="GO:0045121">
    <property type="term" value="C:membrane raft"/>
    <property type="evidence" value="ECO:0007669"/>
    <property type="project" value="UniProtKB-SubCell"/>
</dbReference>
<feature type="region of interest" description="Disordered" evidence="9">
    <location>
        <begin position="343"/>
        <end position="363"/>
    </location>
</feature>
<comment type="function">
    <text evidence="5">Adapter protein that plays a role in T-cell receptor (TCR)-mediated activation of signaling pathways. Required for T-cell activation and integrin-mediated T-cell adhesion in response to TCR stimulation.</text>
</comment>
<dbReference type="AlphaFoldDB" id="A0A6J2LVU2"/>
<keyword evidence="4" id="KW-0472">Membrane</keyword>
<dbReference type="PANTHER" id="PTHR16830:SF1">
    <property type="entry name" value="FYN-BINDING PROTEIN 2"/>
    <property type="match status" value="1"/>
</dbReference>
<dbReference type="SUPFAM" id="SSF50044">
    <property type="entry name" value="SH3-domain"/>
    <property type="match status" value="1"/>
</dbReference>
<dbReference type="Gene3D" id="2.30.30.40">
    <property type="entry name" value="SH3 Domains"/>
    <property type="match status" value="1"/>
</dbReference>
<evidence type="ECO:0000256" key="9">
    <source>
        <dbReference type="SAM" id="MobiDB-lite"/>
    </source>
</evidence>
<evidence type="ECO:0000259" key="10">
    <source>
        <dbReference type="Pfam" id="PF14603"/>
    </source>
</evidence>
<evidence type="ECO:0000256" key="4">
    <source>
        <dbReference type="ARBA" id="ARBA00023136"/>
    </source>
</evidence>
<dbReference type="InterPro" id="IPR029294">
    <property type="entry name" value="hSH3"/>
</dbReference>
<evidence type="ECO:0000313" key="11">
    <source>
        <dbReference type="Proteomes" id="UP000504628"/>
    </source>
</evidence>
<comment type="subunit">
    <text evidence="6">Interacts with SKAP1, LCK and FYN. The phosphorylated form interacts with LCP2.</text>
</comment>
<feature type="compositionally biased region" description="Polar residues" evidence="9">
    <location>
        <begin position="24"/>
        <end position="47"/>
    </location>
</feature>
<dbReference type="InterPro" id="IPR043443">
    <property type="entry name" value="FYB1/2-like"/>
</dbReference>
<dbReference type="Pfam" id="PF14603">
    <property type="entry name" value="hSH3"/>
    <property type="match status" value="1"/>
</dbReference>
<keyword evidence="3" id="KW-0597">Phosphoprotein</keyword>
<feature type="region of interest" description="Disordered" evidence="9">
    <location>
        <begin position="554"/>
        <end position="577"/>
    </location>
</feature>
<protein>
    <recommendedName>
        <fullName evidence="7">FYN-binding protein 2</fullName>
    </recommendedName>
    <alternativeName>
        <fullName evidence="8">Activation-dependent, raft-recruited ADAP-like phosphoprotein</fullName>
    </alternativeName>
</protein>
<dbReference type="GO" id="GO:0050852">
    <property type="term" value="P:T cell receptor signaling pathway"/>
    <property type="evidence" value="ECO:0007669"/>
    <property type="project" value="TreeGrafter"/>
</dbReference>
<reference evidence="12" key="1">
    <citation type="submission" date="2025-08" db="UniProtKB">
        <authorList>
            <consortium name="RefSeq"/>
        </authorList>
    </citation>
    <scope>IDENTIFICATION</scope>
    <source>
        <tissue evidence="12">Muscle</tissue>
    </source>
</reference>
<dbReference type="GO" id="GO:0007229">
    <property type="term" value="P:integrin-mediated signaling pathway"/>
    <property type="evidence" value="ECO:0007669"/>
    <property type="project" value="InterPro"/>
</dbReference>
<dbReference type="InterPro" id="IPR036028">
    <property type="entry name" value="SH3-like_dom_sf"/>
</dbReference>
<dbReference type="KEGG" id="pdic:114498088"/>
<sequence>MEASVSPAACGNAPVPGEGGAATQVRQVQSLGSGVSQAAGSDCSPASTDTTKAALGLRIQLWEAGFVSQTLPRRKAMDEERLRNFKELQAKFQKLDMPSLPGPSQFPASVSHKGDFGSTQSTRTWANGKLPSSDHNQPPPYCSGGEPQPPKAQKMKLAQRSEIQKCFDSPGPPGRFAYSAVNSQTASLLLDVNQANAKIANEKKLVVTSSFKNKLWNWEKVSSQNSEMSSAFRLTNCGGRVSHQEDQKTTGLTTLEEPRKKLQIKESQTLPSQRYLMAQRKSCAKKITSEDPTFLLSPHGRKSLEKSLPERAPAGSTSQPIYERELDSWPPEKQLDVKHHQLPKTKPLPSVESLGPPPTKPPKPPAVNLQAFQRQTAAFPKTSREAAVEEGCLPLESAEFEELHNYEATLSYRRHSDNDTNLCTAAEIADATYEVGNEELQKPWKSFLCQELSPEHEDANKTMKEKEPDELKLQKRERDLHSDHLFEVGAYEEKPGKAPMMKVHRHMESMLARKQDAVIDTIQTKAYPKDLKLLRHFQGQCGYVEALEMTIGTPGQRPFKPSSTSEETYDDVEYPGRKGSKSDFSNSFVSDSEENSKEMYEDVYKTKSNSTKIDLDGKALKRLQRFFKKEKDRFKMKTTKLKENVSAFSISLPNLERRSQEVIIHHDVDISEKESKDEDKVKFWKPKLFKPKGKKSAEESDRLSPSNFFRTKQQNLEKDRMEKEKLFRERFEYDKEITVINTAVACSWNSRNGIFDLPITPGEELEVIDVTEENLVICRNSKGKYGYVLIEHLNFKHQGWSP</sequence>
<evidence type="ECO:0000256" key="6">
    <source>
        <dbReference type="ARBA" id="ARBA00062840"/>
    </source>
</evidence>
<dbReference type="GeneID" id="114498088"/>
<dbReference type="FunFam" id="2.30.30.40:FF:000220">
    <property type="entry name" value="FYN binding protein 2"/>
    <property type="match status" value="1"/>
</dbReference>
<dbReference type="RefSeq" id="XP_028369968.1">
    <property type="nucleotide sequence ID" value="XM_028514167.2"/>
</dbReference>
<dbReference type="FunCoup" id="A0A6J2LVU2">
    <property type="interactions" value="8"/>
</dbReference>
<evidence type="ECO:0000256" key="5">
    <source>
        <dbReference type="ARBA" id="ARBA00060088"/>
    </source>
</evidence>
<keyword evidence="11" id="KW-1185">Reference proteome</keyword>
<dbReference type="OrthoDB" id="5986624at2759"/>